<evidence type="ECO:0000256" key="6">
    <source>
        <dbReference type="ARBA" id="ARBA00022692"/>
    </source>
</evidence>
<evidence type="ECO:0000256" key="11">
    <source>
        <dbReference type="SAM" id="MobiDB-lite"/>
    </source>
</evidence>
<reference evidence="13 14" key="1">
    <citation type="submission" date="2019-03" db="EMBL/GenBank/DDBJ databases">
        <title>Sequencing the genomes of 1000 actinobacteria strains.</title>
        <authorList>
            <person name="Klenk H.-P."/>
        </authorList>
    </citation>
    <scope>NUCLEOTIDE SEQUENCE [LARGE SCALE GENOMIC DNA]</scope>
    <source>
        <strain evidence="13 14">DSM 18936</strain>
    </source>
</reference>
<evidence type="ECO:0000256" key="12">
    <source>
        <dbReference type="SAM" id="Phobius"/>
    </source>
</evidence>
<dbReference type="GO" id="GO:0022857">
    <property type="term" value="F:transmembrane transporter activity"/>
    <property type="evidence" value="ECO:0007669"/>
    <property type="project" value="InterPro"/>
</dbReference>
<feature type="transmembrane region" description="Helical" evidence="12">
    <location>
        <begin position="240"/>
        <end position="261"/>
    </location>
</feature>
<proteinExistence type="predicted"/>
<name>A0A4R7I4G3_9ACTN</name>
<feature type="transmembrane region" description="Helical" evidence="12">
    <location>
        <begin position="138"/>
        <end position="161"/>
    </location>
</feature>
<evidence type="ECO:0000313" key="14">
    <source>
        <dbReference type="Proteomes" id="UP000294558"/>
    </source>
</evidence>
<evidence type="ECO:0000256" key="9">
    <source>
        <dbReference type="ARBA" id="ARBA00035611"/>
    </source>
</evidence>
<feature type="transmembrane region" description="Helical" evidence="12">
    <location>
        <begin position="414"/>
        <end position="437"/>
    </location>
</feature>
<dbReference type="InterPro" id="IPR001851">
    <property type="entry name" value="ABC_transp_permease"/>
</dbReference>
<feature type="transmembrane region" description="Helical" evidence="12">
    <location>
        <begin position="58"/>
        <end position="77"/>
    </location>
</feature>
<dbReference type="OrthoDB" id="3468954at2"/>
<evidence type="ECO:0000256" key="5">
    <source>
        <dbReference type="ARBA" id="ARBA00022597"/>
    </source>
</evidence>
<dbReference type="RefSeq" id="WP_133870379.1">
    <property type="nucleotide sequence ID" value="NZ_SOAU01000001.1"/>
</dbReference>
<feature type="transmembrane region" description="Helical" evidence="12">
    <location>
        <begin position="210"/>
        <end position="228"/>
    </location>
</feature>
<comment type="function">
    <text evidence="9">Part of the binding-protein-dependent transport system for D-xylose. Probably responsible for the translocation of the substrate across the membrane.</text>
</comment>
<keyword evidence="8 12" id="KW-0472">Membrane</keyword>
<feature type="transmembrane region" description="Helical" evidence="12">
    <location>
        <begin position="276"/>
        <end position="295"/>
    </location>
</feature>
<comment type="caution">
    <text evidence="13">The sequence shown here is derived from an EMBL/GenBank/DDBJ whole genome shotgun (WGS) entry which is preliminary data.</text>
</comment>
<keyword evidence="4" id="KW-0997">Cell inner membrane</keyword>
<feature type="transmembrane region" description="Helical" evidence="12">
    <location>
        <begin position="97"/>
        <end position="118"/>
    </location>
</feature>
<feature type="transmembrane region" description="Helical" evidence="12">
    <location>
        <begin position="168"/>
        <end position="186"/>
    </location>
</feature>
<evidence type="ECO:0000256" key="2">
    <source>
        <dbReference type="ARBA" id="ARBA00022448"/>
    </source>
</evidence>
<accession>A0A4R7I4G3</accession>
<keyword evidence="2" id="KW-0813">Transport</keyword>
<protein>
    <recommendedName>
        <fullName evidence="10">Xylose transport system permease protein XylH</fullName>
    </recommendedName>
</protein>
<keyword evidence="3" id="KW-1003">Cell membrane</keyword>
<evidence type="ECO:0000256" key="7">
    <source>
        <dbReference type="ARBA" id="ARBA00022989"/>
    </source>
</evidence>
<dbReference type="PANTHER" id="PTHR32196">
    <property type="entry name" value="ABC TRANSPORTER PERMEASE PROTEIN YPHD-RELATED-RELATED"/>
    <property type="match status" value="1"/>
</dbReference>
<keyword evidence="7 12" id="KW-1133">Transmembrane helix</keyword>
<evidence type="ECO:0000256" key="4">
    <source>
        <dbReference type="ARBA" id="ARBA00022519"/>
    </source>
</evidence>
<evidence type="ECO:0000256" key="3">
    <source>
        <dbReference type="ARBA" id="ARBA00022475"/>
    </source>
</evidence>
<keyword evidence="14" id="KW-1185">Reference proteome</keyword>
<feature type="region of interest" description="Disordered" evidence="11">
    <location>
        <begin position="1"/>
        <end position="23"/>
    </location>
</feature>
<comment type="subcellular location">
    <subcellularLocation>
        <location evidence="1">Cell membrane</location>
        <topology evidence="1">Multi-pass membrane protein</topology>
    </subcellularLocation>
</comment>
<dbReference type="Proteomes" id="UP000294558">
    <property type="component" value="Unassembled WGS sequence"/>
</dbReference>
<feature type="transmembrane region" description="Helical" evidence="12">
    <location>
        <begin position="359"/>
        <end position="377"/>
    </location>
</feature>
<keyword evidence="5" id="KW-0762">Sugar transport</keyword>
<dbReference type="GO" id="GO:0005886">
    <property type="term" value="C:plasma membrane"/>
    <property type="evidence" value="ECO:0007669"/>
    <property type="project" value="UniProtKB-SubCell"/>
</dbReference>
<keyword evidence="6 12" id="KW-0812">Transmembrane</keyword>
<organism evidence="13 14">
    <name type="scientific">Ilumatobacter fluminis</name>
    <dbReference type="NCBI Taxonomy" id="467091"/>
    <lineage>
        <taxon>Bacteria</taxon>
        <taxon>Bacillati</taxon>
        <taxon>Actinomycetota</taxon>
        <taxon>Acidimicrobiia</taxon>
        <taxon>Acidimicrobiales</taxon>
        <taxon>Ilumatobacteraceae</taxon>
        <taxon>Ilumatobacter</taxon>
    </lineage>
</organism>
<dbReference type="EMBL" id="SOAU01000001">
    <property type="protein sequence ID" value="TDT18144.1"/>
    <property type="molecule type" value="Genomic_DNA"/>
</dbReference>
<dbReference type="AlphaFoldDB" id="A0A4R7I4G3"/>
<dbReference type="CDD" id="cd06579">
    <property type="entry name" value="TM_PBP1_transp_AraH_like"/>
    <property type="match status" value="1"/>
</dbReference>
<evidence type="ECO:0000256" key="10">
    <source>
        <dbReference type="ARBA" id="ARBA00035686"/>
    </source>
</evidence>
<sequence length="443" mass="45668">MSDVTTATTPGDDDAGSSAAADSPIATQAASDFALDTAPRDLRGAIDDSIARLKGGQLGSLPAILAIIVLVTVFGAVSPDSFLSKINFANFLEQSSAVIVIAMAVTFVLLLGEIDLAAGFTAGVSAAVLATRLEEWSLIPALIASMLVAMLLGSFTGFMVARVGIPSFVVTLANFLLFQGILLQLVRQGGSVRIDNQIVKDMVGGSMSPAVSWIFTVTTLVLYGISLVRRQRMSHGAVPVSLIAIKWGLAAVGAAVVTVILNQNRAFPNAPAPIEGMPYVVPLVLVLLLVLTFILTRTRYGRHLYAVGGNAEAARRAGINVTRIRLSAFTATGLIAGIGGMFLASRVNSVDPNTGANDTLLLAVGAAVIGGTSLFGGQGRMLNAVLGGFVLALIPNGLTLVGKQDIPGFGEVDFGSSGIKFMCAGLALLLASSVDALSRKRGT</sequence>
<feature type="transmembrane region" description="Helical" evidence="12">
    <location>
        <begin position="384"/>
        <end position="402"/>
    </location>
</feature>
<gene>
    <name evidence="13" type="ORF">BDK89_3760</name>
</gene>
<feature type="transmembrane region" description="Helical" evidence="12">
    <location>
        <begin position="326"/>
        <end position="347"/>
    </location>
</feature>
<evidence type="ECO:0000256" key="8">
    <source>
        <dbReference type="ARBA" id="ARBA00023136"/>
    </source>
</evidence>
<evidence type="ECO:0000256" key="1">
    <source>
        <dbReference type="ARBA" id="ARBA00004651"/>
    </source>
</evidence>
<dbReference type="Pfam" id="PF02653">
    <property type="entry name" value="BPD_transp_2"/>
    <property type="match status" value="1"/>
</dbReference>
<evidence type="ECO:0000313" key="13">
    <source>
        <dbReference type="EMBL" id="TDT18144.1"/>
    </source>
</evidence>
<dbReference type="PANTHER" id="PTHR32196:SF32">
    <property type="entry name" value="XYLOSE TRANSPORT SYSTEM PERMEASE PROTEIN XYLH"/>
    <property type="match status" value="1"/>
</dbReference>